<evidence type="ECO:0000256" key="6">
    <source>
        <dbReference type="SAM" id="Phobius"/>
    </source>
</evidence>
<dbReference type="EMBL" id="QUSK01000021">
    <property type="protein sequence ID" value="RGD74866.1"/>
    <property type="molecule type" value="Genomic_DNA"/>
</dbReference>
<keyword evidence="6" id="KW-0812">Transmembrane</keyword>
<dbReference type="GO" id="GO:0005524">
    <property type="term" value="F:ATP binding"/>
    <property type="evidence" value="ECO:0007669"/>
    <property type="project" value="UniProtKB-KW"/>
</dbReference>
<keyword evidence="3" id="KW-0547">Nucleotide-binding</keyword>
<protein>
    <recommendedName>
        <fullName evidence="7">Protein kinase domain-containing protein</fullName>
    </recommendedName>
</protein>
<reference evidence="8 9" key="1">
    <citation type="submission" date="2018-08" db="EMBL/GenBank/DDBJ databases">
        <title>A genome reference for cultivated species of the human gut microbiota.</title>
        <authorList>
            <person name="Zou Y."/>
            <person name="Xue W."/>
            <person name="Luo G."/>
        </authorList>
    </citation>
    <scope>NUCLEOTIDE SEQUENCE [LARGE SCALE GENOMIC DNA]</scope>
    <source>
        <strain evidence="8 9">TF08-11</strain>
    </source>
</reference>
<keyword evidence="2" id="KW-0808">Transferase</keyword>
<dbReference type="PANTHER" id="PTHR24351">
    <property type="entry name" value="RIBOSOMAL PROTEIN S6 KINASE"/>
    <property type="match status" value="1"/>
</dbReference>
<evidence type="ECO:0000256" key="2">
    <source>
        <dbReference type="ARBA" id="ARBA00022679"/>
    </source>
</evidence>
<evidence type="ECO:0000313" key="8">
    <source>
        <dbReference type="EMBL" id="RGD74866.1"/>
    </source>
</evidence>
<evidence type="ECO:0000313" key="9">
    <source>
        <dbReference type="Proteomes" id="UP000260721"/>
    </source>
</evidence>
<keyword evidence="5" id="KW-0067">ATP-binding</keyword>
<dbReference type="InterPro" id="IPR008271">
    <property type="entry name" value="Ser/Thr_kinase_AS"/>
</dbReference>
<dbReference type="STRING" id="1123313.GCA_000420345_00990"/>
<proteinExistence type="predicted"/>
<dbReference type="GO" id="GO:0004674">
    <property type="term" value="F:protein serine/threonine kinase activity"/>
    <property type="evidence" value="ECO:0007669"/>
    <property type="project" value="UniProtKB-KW"/>
</dbReference>
<feature type="domain" description="Protein kinase" evidence="7">
    <location>
        <begin position="6"/>
        <end position="301"/>
    </location>
</feature>
<evidence type="ECO:0000256" key="5">
    <source>
        <dbReference type="ARBA" id="ARBA00022840"/>
    </source>
</evidence>
<accession>A0A3E3E0K6</accession>
<feature type="transmembrane region" description="Helical" evidence="6">
    <location>
        <begin position="219"/>
        <end position="243"/>
    </location>
</feature>
<evidence type="ECO:0000256" key="1">
    <source>
        <dbReference type="ARBA" id="ARBA00022527"/>
    </source>
</evidence>
<dbReference type="AlphaFoldDB" id="A0A3E3E0K6"/>
<dbReference type="Pfam" id="PF00069">
    <property type="entry name" value="Pkinase"/>
    <property type="match status" value="1"/>
</dbReference>
<dbReference type="SMART" id="SM00220">
    <property type="entry name" value="S_TKc"/>
    <property type="match status" value="1"/>
</dbReference>
<comment type="caution">
    <text evidence="8">The sequence shown here is derived from an EMBL/GenBank/DDBJ whole genome shotgun (WGS) entry which is preliminary data.</text>
</comment>
<dbReference type="RefSeq" id="WP_117446808.1">
    <property type="nucleotide sequence ID" value="NZ_JBPFKJ010000001.1"/>
</dbReference>
<name>A0A3E3E0K6_9FIRM</name>
<gene>
    <name evidence="8" type="ORF">DXC78_09515</name>
</gene>
<keyword evidence="1" id="KW-0723">Serine/threonine-protein kinase</keyword>
<sequence length="458" mass="54438">MKMERYKIIRTLSSSFCTTCALVEDQWTGKRYFTKTLFLSNATKIHIHQFRTEIHVLSLMDDPYIPHLIDVIEEADQIMIIETWIPGKTWMKMTEEKRQFRLKKRWILELMHLLENLHAHGFLYVDLKLENVMVYQDHVFLIDFNACLPIGSVQVYMSSPSNQTPESLTQKRKEVSTDIYALGVMLKPFYKLPLYRLWCLKCTRKDAKKRFRTMRLARFYFLLAGHIRKGVCLLLFILSVFFYNILFFQSVPPDLIHDYQLQHHQIQGGIQEKTQRLLSEWIVQNRLRKEVLSNEENASFFLEQSIFSRSQSIVSYLLENIPESIQKKMPLQIQLAHWITQQEPGYDASLWIRSLQAIQEEKDIFNKGLHILVVEQLLLEKEIILDKGGRVLLENIHESWTINEIQENKELFKEVACIHAEYLLFLRSREIQTSSLPQTFIESFQEEETFMKLFELFN</sequence>
<dbReference type="PROSITE" id="PS00108">
    <property type="entry name" value="PROTEIN_KINASE_ST"/>
    <property type="match status" value="1"/>
</dbReference>
<dbReference type="InterPro" id="IPR000719">
    <property type="entry name" value="Prot_kinase_dom"/>
</dbReference>
<dbReference type="Gene3D" id="1.10.510.10">
    <property type="entry name" value="Transferase(Phosphotransferase) domain 1"/>
    <property type="match status" value="1"/>
</dbReference>
<dbReference type="SUPFAM" id="SSF56112">
    <property type="entry name" value="Protein kinase-like (PK-like)"/>
    <property type="match status" value="1"/>
</dbReference>
<dbReference type="PROSITE" id="PS50011">
    <property type="entry name" value="PROTEIN_KINASE_DOM"/>
    <property type="match status" value="1"/>
</dbReference>
<evidence type="ECO:0000259" key="7">
    <source>
        <dbReference type="PROSITE" id="PS50011"/>
    </source>
</evidence>
<keyword evidence="6" id="KW-1133">Transmembrane helix</keyword>
<keyword evidence="4" id="KW-0418">Kinase</keyword>
<evidence type="ECO:0000256" key="3">
    <source>
        <dbReference type="ARBA" id="ARBA00022741"/>
    </source>
</evidence>
<keyword evidence="6" id="KW-0472">Membrane</keyword>
<dbReference type="InterPro" id="IPR011009">
    <property type="entry name" value="Kinase-like_dom_sf"/>
</dbReference>
<dbReference type="Proteomes" id="UP000260721">
    <property type="component" value="Unassembled WGS sequence"/>
</dbReference>
<dbReference type="Gene3D" id="3.30.200.20">
    <property type="entry name" value="Phosphorylase Kinase, domain 1"/>
    <property type="match status" value="1"/>
</dbReference>
<organism evidence="8 9">
    <name type="scientific">Faecalicoccus pleomorphus</name>
    <dbReference type="NCBI Taxonomy" id="1323"/>
    <lineage>
        <taxon>Bacteria</taxon>
        <taxon>Bacillati</taxon>
        <taxon>Bacillota</taxon>
        <taxon>Erysipelotrichia</taxon>
        <taxon>Erysipelotrichales</taxon>
        <taxon>Erysipelotrichaceae</taxon>
        <taxon>Faecalicoccus</taxon>
    </lineage>
</organism>
<evidence type="ECO:0000256" key="4">
    <source>
        <dbReference type="ARBA" id="ARBA00022777"/>
    </source>
</evidence>